<gene>
    <name evidence="1" type="ordered locus">Bcen_4662</name>
</gene>
<dbReference type="AlphaFoldDB" id="A0A0H2XYG7"/>
<dbReference type="InterPro" id="IPR014710">
    <property type="entry name" value="RmlC-like_jellyroll"/>
</dbReference>
<dbReference type="SUPFAM" id="SSF51182">
    <property type="entry name" value="RmlC-like cupins"/>
    <property type="match status" value="1"/>
</dbReference>
<organism evidence="1">
    <name type="scientific">Burkholderia orbicola (strain AU 1054)</name>
    <dbReference type="NCBI Taxonomy" id="331271"/>
    <lineage>
        <taxon>Bacteria</taxon>
        <taxon>Pseudomonadati</taxon>
        <taxon>Pseudomonadota</taxon>
        <taxon>Betaproteobacteria</taxon>
        <taxon>Burkholderiales</taxon>
        <taxon>Burkholderiaceae</taxon>
        <taxon>Burkholderia</taxon>
        <taxon>Burkholderia cepacia complex</taxon>
        <taxon>Burkholderia orbicola</taxon>
    </lineage>
</organism>
<dbReference type="InterPro" id="IPR011051">
    <property type="entry name" value="RmlC_Cupin_sf"/>
</dbReference>
<dbReference type="HOGENOM" id="CLU_146491_0_0_4"/>
<dbReference type="EMBL" id="CP000379">
    <property type="protein sequence ID" value="ABF79542.1"/>
    <property type="molecule type" value="Genomic_DNA"/>
</dbReference>
<dbReference type="Gene3D" id="2.60.120.10">
    <property type="entry name" value="Jelly Rolls"/>
    <property type="match status" value="1"/>
</dbReference>
<accession>A0A0H2XYG7</accession>
<sequence length="146" mass="16658">MTSRIATPFTRYRNQERQMAINKLHDEFHTLDMQRDWRLPEGYDPASGAQELILSGALDTERKRGSRTRLLRLPAGLHTKQPFVHDYWEEVFLVEGDLTVGNDEHGDGGTPFKGYTYAVRPPGAWHGPFKSNGGCVLLEIHYYDPA</sequence>
<reference evidence="1" key="1">
    <citation type="submission" date="2006-05" db="EMBL/GenBank/DDBJ databases">
        <title>Complete sequence of chromosome 2 of Burkholderia cenocepacia AU 1054.</title>
        <authorList>
            <consortium name="US DOE Joint Genome Institute"/>
            <person name="Copeland A."/>
            <person name="Lucas S."/>
            <person name="Lapidus A."/>
            <person name="Barry K."/>
            <person name="Detter J.C."/>
            <person name="Glavina del Rio T."/>
            <person name="Hammon N."/>
            <person name="Israni S."/>
            <person name="Dalin E."/>
            <person name="Tice H."/>
            <person name="Pitluck S."/>
            <person name="Chain P."/>
            <person name="Malfatti S."/>
            <person name="Shin M."/>
            <person name="Vergez L."/>
            <person name="Schmutz J."/>
            <person name="Larimer F."/>
            <person name="Land M."/>
            <person name="Hauser L."/>
            <person name="Kyrpides N."/>
            <person name="Lykidis A."/>
            <person name="LiPuma J.J."/>
            <person name="Konstantinidis K."/>
            <person name="Tiedje J.M."/>
            <person name="Richardson P."/>
        </authorList>
    </citation>
    <scope>NUCLEOTIDE SEQUENCE [LARGE SCALE GENOMIC DNA]</scope>
    <source>
        <strain evidence="1">AU 1054</strain>
    </source>
</reference>
<evidence type="ECO:0008006" key="2">
    <source>
        <dbReference type="Google" id="ProtNLM"/>
    </source>
</evidence>
<name>A0A0H2XYG7_BURO1</name>
<evidence type="ECO:0000313" key="1">
    <source>
        <dbReference type="EMBL" id="ABF79542.1"/>
    </source>
</evidence>
<protein>
    <recommendedName>
        <fullName evidence="2">Cupin</fullName>
    </recommendedName>
</protein>
<proteinExistence type="predicted"/>